<gene>
    <name evidence="1" type="ORF">JO379_000277</name>
</gene>
<keyword evidence="2" id="KW-1185">Reference proteome</keyword>
<name>A0ABS4XWB9_9ACTN</name>
<sequence>MTTPNPLQAKEATGLATGDIEIRIAPLTPTAQCDSIRITIPCGDTPEDLTERGEKKDFQRSVSLLHSNTRWTASPPALSPDKKTSTFTVHADKDKDKTLTATDPLCIKLSKVQINEKVGTTWVEVAINKNDAERRQLTKAPPGFEFHSLEAKPQLVENGQSARLSWYLNKPAKLDLDWVGFDEQGYAHEGIRTITDGSQGLVLTTDTEALHNHSFFRLTAEVGDSSGHTKVHCSLSTVVFVNRGTFQTGPLIVTGTTKVMGQVQLLAGNLKVTGTDPTAFKAYTPDTDGIVCASLTGNGKPAQITFTVSDTPTGKTVPDLNDPPGLGLEARRVTLSSAGDWNYTEFFVAAGNYFTIGGVAEKGSGISIRWIPLGAGSITPSG</sequence>
<reference evidence="1 2" key="1">
    <citation type="submission" date="2021-03" db="EMBL/GenBank/DDBJ databases">
        <title>Sequencing the genomes of 1000 actinobacteria strains.</title>
        <authorList>
            <person name="Klenk H.-P."/>
        </authorList>
    </citation>
    <scope>NUCLEOTIDE SEQUENCE [LARGE SCALE GENOMIC DNA]</scope>
    <source>
        <strain evidence="1 2">DSM 41480</strain>
    </source>
</reference>
<accession>A0ABS4XWB9</accession>
<evidence type="ECO:0000313" key="1">
    <source>
        <dbReference type="EMBL" id="MBP2400808.1"/>
    </source>
</evidence>
<organism evidence="1 2">
    <name type="scientific">Streptomyces syringium</name>
    <dbReference type="NCBI Taxonomy" id="76729"/>
    <lineage>
        <taxon>Bacteria</taxon>
        <taxon>Bacillati</taxon>
        <taxon>Actinomycetota</taxon>
        <taxon>Actinomycetes</taxon>
        <taxon>Kitasatosporales</taxon>
        <taxon>Streptomycetaceae</taxon>
        <taxon>Streptomyces</taxon>
    </lineage>
</organism>
<proteinExistence type="predicted"/>
<evidence type="ECO:0000313" key="2">
    <source>
        <dbReference type="Proteomes" id="UP001519291"/>
    </source>
</evidence>
<protein>
    <submittedName>
        <fullName evidence="1">Uncharacterized protein</fullName>
    </submittedName>
</protein>
<dbReference type="EMBL" id="JAGIOH010000001">
    <property type="protein sequence ID" value="MBP2400808.1"/>
    <property type="molecule type" value="Genomic_DNA"/>
</dbReference>
<dbReference type="RefSeq" id="WP_209513369.1">
    <property type="nucleotide sequence ID" value="NZ_JAGIOH010000001.1"/>
</dbReference>
<dbReference type="Proteomes" id="UP001519291">
    <property type="component" value="Unassembled WGS sequence"/>
</dbReference>
<dbReference type="GeneID" id="91567166"/>
<comment type="caution">
    <text evidence="1">The sequence shown here is derived from an EMBL/GenBank/DDBJ whole genome shotgun (WGS) entry which is preliminary data.</text>
</comment>